<accession>A0A9D2LBA0</accession>
<dbReference type="EMBL" id="DWZH01000022">
    <property type="protein sequence ID" value="HJB09482.1"/>
    <property type="molecule type" value="Genomic_DNA"/>
</dbReference>
<dbReference type="AlphaFoldDB" id="A0A9D2LBA0"/>
<gene>
    <name evidence="1" type="ORF">H9786_02950</name>
</gene>
<proteinExistence type="predicted"/>
<sequence>MSTTRTEHDVHAAALAADLASTVRRRVLDPLEILLAPSAADARRLDARLNEAVDDWVASLLGDNTAEAVATASRLLAALFGDVDEQSMPRAWWATPFGRVVAHRMGYPGRTELTRAEAAALLGITRQGVHDLVGRGKLDRTTAGGVTNESVRARLGGLS</sequence>
<reference evidence="1" key="2">
    <citation type="submission" date="2021-04" db="EMBL/GenBank/DDBJ databases">
        <authorList>
            <person name="Gilroy R."/>
        </authorList>
    </citation>
    <scope>NUCLEOTIDE SEQUENCE</scope>
    <source>
        <strain evidence="1">ChiHjej13B12-24818</strain>
    </source>
</reference>
<comment type="caution">
    <text evidence="1">The sequence shown here is derived from an EMBL/GenBank/DDBJ whole genome shotgun (WGS) entry which is preliminary data.</text>
</comment>
<evidence type="ECO:0000313" key="2">
    <source>
        <dbReference type="Proteomes" id="UP000823823"/>
    </source>
</evidence>
<organism evidence="1 2">
    <name type="scientific">Candidatus Brachybacterium merdavium</name>
    <dbReference type="NCBI Taxonomy" id="2838513"/>
    <lineage>
        <taxon>Bacteria</taxon>
        <taxon>Bacillati</taxon>
        <taxon>Actinomycetota</taxon>
        <taxon>Actinomycetes</taxon>
        <taxon>Micrococcales</taxon>
        <taxon>Dermabacteraceae</taxon>
        <taxon>Brachybacterium</taxon>
    </lineage>
</organism>
<evidence type="ECO:0008006" key="3">
    <source>
        <dbReference type="Google" id="ProtNLM"/>
    </source>
</evidence>
<protein>
    <recommendedName>
        <fullName evidence="3">Helix-turn-helix domain-containing protein</fullName>
    </recommendedName>
</protein>
<reference evidence="1" key="1">
    <citation type="journal article" date="2021" name="PeerJ">
        <title>Extensive microbial diversity within the chicken gut microbiome revealed by metagenomics and culture.</title>
        <authorList>
            <person name="Gilroy R."/>
            <person name="Ravi A."/>
            <person name="Getino M."/>
            <person name="Pursley I."/>
            <person name="Horton D.L."/>
            <person name="Alikhan N.F."/>
            <person name="Baker D."/>
            <person name="Gharbi K."/>
            <person name="Hall N."/>
            <person name="Watson M."/>
            <person name="Adriaenssens E.M."/>
            <person name="Foster-Nyarko E."/>
            <person name="Jarju S."/>
            <person name="Secka A."/>
            <person name="Antonio M."/>
            <person name="Oren A."/>
            <person name="Chaudhuri R.R."/>
            <person name="La Ragione R."/>
            <person name="Hildebrand F."/>
            <person name="Pallen M.J."/>
        </authorList>
    </citation>
    <scope>NUCLEOTIDE SEQUENCE</scope>
    <source>
        <strain evidence="1">ChiHjej13B12-24818</strain>
    </source>
</reference>
<evidence type="ECO:0000313" key="1">
    <source>
        <dbReference type="EMBL" id="HJB09482.1"/>
    </source>
</evidence>
<dbReference type="Proteomes" id="UP000823823">
    <property type="component" value="Unassembled WGS sequence"/>
</dbReference>
<name>A0A9D2LBA0_9MICO</name>